<feature type="transmembrane region" description="Helical" evidence="6">
    <location>
        <begin position="220"/>
        <end position="242"/>
    </location>
</feature>
<evidence type="ECO:0000256" key="5">
    <source>
        <dbReference type="ARBA" id="ARBA00023136"/>
    </source>
</evidence>
<comment type="similarity">
    <text evidence="2">Belongs to the DRAM/TMEM150 family.</text>
</comment>
<comment type="subcellular location">
    <subcellularLocation>
        <location evidence="1">Endomembrane system</location>
        <topology evidence="1">Multi-pass membrane protein</topology>
    </subcellularLocation>
</comment>
<evidence type="ECO:0000256" key="1">
    <source>
        <dbReference type="ARBA" id="ARBA00004127"/>
    </source>
</evidence>
<proteinExistence type="inferred from homology"/>
<feature type="transmembrane region" description="Helical" evidence="6">
    <location>
        <begin position="124"/>
        <end position="148"/>
    </location>
</feature>
<dbReference type="WBParaSite" id="MBELARI_LOCUS3605">
    <property type="protein sequence ID" value="MBELARI_LOCUS3605"/>
    <property type="gene ID" value="MBELARI_LOCUS3605"/>
</dbReference>
<feature type="transmembrane region" description="Helical" evidence="6">
    <location>
        <begin position="52"/>
        <end position="70"/>
    </location>
</feature>
<accession>A0AAF3F9N0</accession>
<organism evidence="8 9">
    <name type="scientific">Mesorhabditis belari</name>
    <dbReference type="NCBI Taxonomy" id="2138241"/>
    <lineage>
        <taxon>Eukaryota</taxon>
        <taxon>Metazoa</taxon>
        <taxon>Ecdysozoa</taxon>
        <taxon>Nematoda</taxon>
        <taxon>Chromadorea</taxon>
        <taxon>Rhabditida</taxon>
        <taxon>Rhabditina</taxon>
        <taxon>Rhabditomorpha</taxon>
        <taxon>Rhabditoidea</taxon>
        <taxon>Rhabditidae</taxon>
        <taxon>Mesorhabditinae</taxon>
        <taxon>Mesorhabditis</taxon>
    </lineage>
</organism>
<sequence length="277" mass="31816">MFTKVWVFPVMFVICSLVGMYGSFFTGVFLGHFPLQMNFISAIGALPPERCIFAMFINAAVFFMAVTVYLRHRQIVEYYGHRLQMQFGVWRVCSTMLTAFAFLSAFGISLLANFPDIDVKIVHRIGSTMAFFFGLLYIWGQVVFGYIMSPAMTTKAMSHFRLLIVILATETLILYEVCVNSHIFIPADAGPRPPRKNGIRWYTPDSPYYINHMAATISEWLGVIFVDIFILTFANELQFAYLQVPRLRFINEPRRLSETTDGEEESFAQSHQSFEVY</sequence>
<dbReference type="Pfam" id="PF10277">
    <property type="entry name" value="Frag1"/>
    <property type="match status" value="1"/>
</dbReference>
<feature type="transmembrane region" description="Helical" evidence="6">
    <location>
        <begin position="160"/>
        <end position="185"/>
    </location>
</feature>
<protein>
    <recommendedName>
        <fullName evidence="7">CWH43-like N-terminal domain-containing protein</fullName>
    </recommendedName>
</protein>
<dbReference type="PANTHER" id="PTHR21324">
    <property type="entry name" value="FASTING-INDUCIBLE INTEGRAL MEMBRANE PROTEIN TM6P1-RELATED"/>
    <property type="match status" value="1"/>
</dbReference>
<evidence type="ECO:0000313" key="9">
    <source>
        <dbReference type="WBParaSite" id="MBELARI_LOCUS3605"/>
    </source>
</evidence>
<feature type="transmembrane region" description="Helical" evidence="6">
    <location>
        <begin position="90"/>
        <end position="112"/>
    </location>
</feature>
<name>A0AAF3F9N0_9BILA</name>
<keyword evidence="4 6" id="KW-1133">Transmembrane helix</keyword>
<dbReference type="Proteomes" id="UP000887575">
    <property type="component" value="Unassembled WGS sequence"/>
</dbReference>
<keyword evidence="5 6" id="KW-0472">Membrane</keyword>
<evidence type="ECO:0000256" key="6">
    <source>
        <dbReference type="SAM" id="Phobius"/>
    </source>
</evidence>
<feature type="domain" description="CWH43-like N-terminal" evidence="7">
    <location>
        <begin position="5"/>
        <end position="238"/>
    </location>
</feature>
<dbReference type="GO" id="GO:0012505">
    <property type="term" value="C:endomembrane system"/>
    <property type="evidence" value="ECO:0007669"/>
    <property type="project" value="UniProtKB-SubCell"/>
</dbReference>
<keyword evidence="8" id="KW-1185">Reference proteome</keyword>
<reference evidence="9" key="1">
    <citation type="submission" date="2024-02" db="UniProtKB">
        <authorList>
            <consortium name="WormBaseParasite"/>
        </authorList>
    </citation>
    <scope>IDENTIFICATION</scope>
</reference>
<evidence type="ECO:0000259" key="7">
    <source>
        <dbReference type="Pfam" id="PF10277"/>
    </source>
</evidence>
<evidence type="ECO:0000256" key="4">
    <source>
        <dbReference type="ARBA" id="ARBA00022989"/>
    </source>
</evidence>
<keyword evidence="3 6" id="KW-0812">Transmembrane</keyword>
<dbReference type="InterPro" id="IPR050911">
    <property type="entry name" value="DRAM/TMEM150_Autophagy_Mod"/>
</dbReference>
<evidence type="ECO:0000256" key="3">
    <source>
        <dbReference type="ARBA" id="ARBA00022692"/>
    </source>
</evidence>
<evidence type="ECO:0000313" key="8">
    <source>
        <dbReference type="Proteomes" id="UP000887575"/>
    </source>
</evidence>
<evidence type="ECO:0000256" key="2">
    <source>
        <dbReference type="ARBA" id="ARBA00006565"/>
    </source>
</evidence>
<dbReference type="PANTHER" id="PTHR21324:SF2">
    <property type="entry name" value="EG:22E5.9 PROTEIN"/>
    <property type="match status" value="1"/>
</dbReference>
<feature type="transmembrane region" description="Helical" evidence="6">
    <location>
        <begin position="7"/>
        <end position="32"/>
    </location>
</feature>
<dbReference type="AlphaFoldDB" id="A0AAF3F9N0"/>
<dbReference type="InterPro" id="IPR019402">
    <property type="entry name" value="CWH43_N"/>
</dbReference>